<reference evidence="2" key="2">
    <citation type="submission" date="2020-10" db="UniProtKB">
        <authorList>
            <consortium name="WormBaseParasite"/>
        </authorList>
    </citation>
    <scope>IDENTIFICATION</scope>
</reference>
<dbReference type="Proteomes" id="UP000492821">
    <property type="component" value="Unassembled WGS sequence"/>
</dbReference>
<accession>A0A7E4UUP0</accession>
<evidence type="ECO:0000313" key="2">
    <source>
        <dbReference type="WBParaSite" id="Pan_g13068.t1"/>
    </source>
</evidence>
<dbReference type="WBParaSite" id="Pan_g13068.t1">
    <property type="protein sequence ID" value="Pan_g13068.t1"/>
    <property type="gene ID" value="Pan_g13068"/>
</dbReference>
<name>A0A7E4UUP0_PANRE</name>
<evidence type="ECO:0000313" key="1">
    <source>
        <dbReference type="Proteomes" id="UP000492821"/>
    </source>
</evidence>
<organism evidence="1 2">
    <name type="scientific">Panagrellus redivivus</name>
    <name type="common">Microworm</name>
    <dbReference type="NCBI Taxonomy" id="6233"/>
    <lineage>
        <taxon>Eukaryota</taxon>
        <taxon>Metazoa</taxon>
        <taxon>Ecdysozoa</taxon>
        <taxon>Nematoda</taxon>
        <taxon>Chromadorea</taxon>
        <taxon>Rhabditida</taxon>
        <taxon>Tylenchina</taxon>
        <taxon>Panagrolaimomorpha</taxon>
        <taxon>Panagrolaimoidea</taxon>
        <taxon>Panagrolaimidae</taxon>
        <taxon>Panagrellus</taxon>
    </lineage>
</organism>
<protein>
    <submittedName>
        <fullName evidence="2">Uncharacterized protein</fullName>
    </submittedName>
</protein>
<reference evidence="1" key="1">
    <citation type="journal article" date="2013" name="Genetics">
        <title>The draft genome and transcriptome of Panagrellus redivivus are shaped by the harsh demands of a free-living lifestyle.</title>
        <authorList>
            <person name="Srinivasan J."/>
            <person name="Dillman A.R."/>
            <person name="Macchietto M.G."/>
            <person name="Heikkinen L."/>
            <person name="Lakso M."/>
            <person name="Fracchia K.M."/>
            <person name="Antoshechkin I."/>
            <person name="Mortazavi A."/>
            <person name="Wong G."/>
            <person name="Sternberg P.W."/>
        </authorList>
    </citation>
    <scope>NUCLEOTIDE SEQUENCE [LARGE SCALE GENOMIC DNA]</scope>
    <source>
        <strain evidence="1">MT8872</strain>
    </source>
</reference>
<proteinExistence type="predicted"/>
<sequence>MDDSHVCVVFVMSATSNAPLYGSNPAGRPKKREEGGPSIPNLLMGGIKSGVIYVEMSTVVCRRPKKRAKTAMGGPLVGRSRHDGGGVCCQSSGEVRFGGRRCCWIELVFLKVAPDVVFERIEA</sequence>
<keyword evidence="1" id="KW-1185">Reference proteome</keyword>
<dbReference type="AlphaFoldDB" id="A0A7E4UUP0"/>